<feature type="transmembrane region" description="Helical" evidence="1">
    <location>
        <begin position="243"/>
        <end position="263"/>
    </location>
</feature>
<gene>
    <name evidence="2" type="ORF">COV31_01520</name>
</gene>
<feature type="transmembrane region" description="Helical" evidence="1">
    <location>
        <begin position="275"/>
        <end position="296"/>
    </location>
</feature>
<accession>A0A2H0R499</accession>
<feature type="transmembrane region" description="Helical" evidence="1">
    <location>
        <begin position="41"/>
        <end position="61"/>
    </location>
</feature>
<evidence type="ECO:0000313" key="2">
    <source>
        <dbReference type="EMBL" id="PIR41358.1"/>
    </source>
</evidence>
<feature type="transmembrane region" description="Helical" evidence="1">
    <location>
        <begin position="111"/>
        <end position="129"/>
    </location>
</feature>
<feature type="transmembrane region" description="Helical" evidence="1">
    <location>
        <begin position="68"/>
        <end position="86"/>
    </location>
</feature>
<reference evidence="2 3" key="1">
    <citation type="submission" date="2017-09" db="EMBL/GenBank/DDBJ databases">
        <title>Depth-based differentiation of microbial function through sediment-hosted aquifers and enrichment of novel symbionts in the deep terrestrial subsurface.</title>
        <authorList>
            <person name="Probst A.J."/>
            <person name="Ladd B."/>
            <person name="Jarett J.K."/>
            <person name="Geller-Mcgrath D.E."/>
            <person name="Sieber C.M."/>
            <person name="Emerson J.B."/>
            <person name="Anantharaman K."/>
            <person name="Thomas B.C."/>
            <person name="Malmstrom R."/>
            <person name="Stieglmeier M."/>
            <person name="Klingl A."/>
            <person name="Woyke T."/>
            <person name="Ryan C.M."/>
            <person name="Banfield J.F."/>
        </authorList>
    </citation>
    <scope>NUCLEOTIDE SEQUENCE [LARGE SCALE GENOMIC DNA]</scope>
    <source>
        <strain evidence="2">CG10_big_fil_rev_8_21_14_0_10_46_23</strain>
    </source>
</reference>
<evidence type="ECO:0000313" key="3">
    <source>
        <dbReference type="Proteomes" id="UP000230232"/>
    </source>
</evidence>
<feature type="transmembrane region" description="Helical" evidence="1">
    <location>
        <begin position="213"/>
        <end position="236"/>
    </location>
</feature>
<keyword evidence="1" id="KW-0472">Membrane</keyword>
<dbReference type="AlphaFoldDB" id="A0A2H0R499"/>
<sequence length="811" mass="88983">MFLFRDKNKKIIVSLVILFLVVSITSSIWPQQAVADCTSPGLIGGLSCGVGIANSAITAGVKYKLNEYIQSIAIGGEIAYWVINVFDKTVRVLDFQDATVVREIWKSVRDFVNMFFILILTIIAFGTIFNVKGYTIREGGLLTRFIVAAVLINFSLPITHLVIDFSNVFTHFFIRSIGDIAGQIGSNLGVNKIFGVQSLTDLGLTETKQVLNLSFIGIVNFVFVLVMVLTLIAATAFVIFRIFILWLLIIASPIAFAAAVLPSTKTLFDQWREKFIGWVFFLPIYLMFLLVSMILFQQRATISSGLISGTDETFVGLASFSFQSIFFYLLTIFILIWGIKASLNFGSYASSGASSVFNSIRSGTFAGAYKYSGVQTITEGVQQGVKAKAAQIAKEGLFGKIGGSDRADLRKAGVAQIFGDRDARGKELAKQAKEKEEIYKKQYEVGKISADRLKEITKNTDPRTAEGLGYRNLAARLGFNDAEVLTDTAQKLGGRSQAALGDYLKAVEESKYEGIKPEDVANIALAKGDFSFLTTTAGGVEARRSAVRNIKDNKKAAAKISSVAELEEVLKFVSPKDNKEYIKSMASATPKYVGELNRKIAKKKFDAERTKQLALPLASRNPAELDKLRRAYETAKISALNLAIQKTDEIADLPESVWGDPYGTPDEQEAYWHFRVAMFNKIARLKGDGDPRKTISGGTDNNSPRARFVQRLREKIEESGNPEHKTKILDELINDVEGAGATPITDLQTHGVIIGGALEKLDPKTGELEKSAPATSFDPLSAINNPTIAGNISYKNTVRNRNLINLRKGEA</sequence>
<protein>
    <submittedName>
        <fullName evidence="2">Uncharacterized protein</fullName>
    </submittedName>
</protein>
<dbReference type="Proteomes" id="UP000230232">
    <property type="component" value="Unassembled WGS sequence"/>
</dbReference>
<keyword evidence="1" id="KW-1133">Transmembrane helix</keyword>
<feature type="transmembrane region" description="Helical" evidence="1">
    <location>
        <begin position="317"/>
        <end position="339"/>
    </location>
</feature>
<comment type="caution">
    <text evidence="2">The sequence shown here is derived from an EMBL/GenBank/DDBJ whole genome shotgun (WGS) entry which is preliminary data.</text>
</comment>
<proteinExistence type="predicted"/>
<name>A0A2H0R499_9BACT</name>
<dbReference type="EMBL" id="PCXO01000006">
    <property type="protein sequence ID" value="PIR41358.1"/>
    <property type="molecule type" value="Genomic_DNA"/>
</dbReference>
<keyword evidence="1" id="KW-0812">Transmembrane</keyword>
<organism evidence="2 3">
    <name type="scientific">Candidatus Yanofskybacteria bacterium CG10_big_fil_rev_8_21_14_0_10_46_23</name>
    <dbReference type="NCBI Taxonomy" id="1975098"/>
    <lineage>
        <taxon>Bacteria</taxon>
        <taxon>Candidatus Yanofskyibacteriota</taxon>
    </lineage>
</organism>
<feature type="transmembrane region" description="Helical" evidence="1">
    <location>
        <begin position="12"/>
        <end position="29"/>
    </location>
</feature>
<evidence type="ECO:0000256" key="1">
    <source>
        <dbReference type="SAM" id="Phobius"/>
    </source>
</evidence>
<feature type="transmembrane region" description="Helical" evidence="1">
    <location>
        <begin position="141"/>
        <end position="163"/>
    </location>
</feature>